<proteinExistence type="predicted"/>
<evidence type="ECO:0000313" key="2">
    <source>
        <dbReference type="Proteomes" id="UP001300763"/>
    </source>
</evidence>
<reference evidence="1 2" key="1">
    <citation type="submission" date="2023-02" db="EMBL/GenBank/DDBJ databases">
        <title>Genome sequencing required for Actinomycetospora new species description.</title>
        <authorList>
            <person name="Saimee Y."/>
            <person name="Duangmal K."/>
        </authorList>
    </citation>
    <scope>NUCLEOTIDE SEQUENCE [LARGE SCALE GENOMIC DNA]</scope>
    <source>
        <strain evidence="1 2">DW7H6</strain>
    </source>
</reference>
<dbReference type="EMBL" id="JAQZAO010000004">
    <property type="protein sequence ID" value="MDD7965986.1"/>
    <property type="molecule type" value="Genomic_DNA"/>
</dbReference>
<comment type="caution">
    <text evidence="1">The sequence shown here is derived from an EMBL/GenBank/DDBJ whole genome shotgun (WGS) entry which is preliminary data.</text>
</comment>
<evidence type="ECO:0000313" key="1">
    <source>
        <dbReference type="EMBL" id="MDD7965986.1"/>
    </source>
</evidence>
<dbReference type="RefSeq" id="WP_274200510.1">
    <property type="nucleotide sequence ID" value="NZ_JAQZAO010000004.1"/>
</dbReference>
<name>A0ABT5SV30_9PSEU</name>
<gene>
    <name evidence="1" type="ORF">PGB27_11575</name>
</gene>
<protein>
    <submittedName>
        <fullName evidence="1">Uncharacterized protein</fullName>
    </submittedName>
</protein>
<organism evidence="1 2">
    <name type="scientific">Actinomycetospora lemnae</name>
    <dbReference type="NCBI Taxonomy" id="3019891"/>
    <lineage>
        <taxon>Bacteria</taxon>
        <taxon>Bacillati</taxon>
        <taxon>Actinomycetota</taxon>
        <taxon>Actinomycetes</taxon>
        <taxon>Pseudonocardiales</taxon>
        <taxon>Pseudonocardiaceae</taxon>
        <taxon>Actinomycetospora</taxon>
    </lineage>
</organism>
<accession>A0ABT5SV30</accession>
<sequence>MRSRTPVSARTWALVAAVLVFLLLGAGWVATRVSAPPPVSGPVELVTGPTDPPCWVVGQVGDAEDGPCIDPADFRGGVLRRGSVDSTA</sequence>
<keyword evidence="2" id="KW-1185">Reference proteome</keyword>
<dbReference type="Proteomes" id="UP001300763">
    <property type="component" value="Unassembled WGS sequence"/>
</dbReference>